<dbReference type="Proteomes" id="UP001494588">
    <property type="component" value="Unassembled WGS sequence"/>
</dbReference>
<evidence type="ECO:0000313" key="1">
    <source>
        <dbReference type="EMBL" id="MEM5287151.1"/>
    </source>
</evidence>
<comment type="caution">
    <text evidence="1">The sequence shown here is derived from an EMBL/GenBank/DDBJ whole genome shotgun (WGS) entry which is preliminary data.</text>
</comment>
<evidence type="ECO:0000313" key="2">
    <source>
        <dbReference type="Proteomes" id="UP001494588"/>
    </source>
</evidence>
<proteinExistence type="predicted"/>
<dbReference type="RefSeq" id="WP_307790961.1">
    <property type="nucleotide sequence ID" value="NZ_CAJHCS010000004.1"/>
</dbReference>
<gene>
    <name evidence="1" type="ORF">V4C55_15620</name>
</gene>
<reference evidence="1 2" key="1">
    <citation type="submission" date="2024-01" db="EMBL/GenBank/DDBJ databases">
        <title>The diversity of rhizobia nodulating Mimosa spp. in eleven states of Brazil covering several biomes is determined by host plant, location, and edaphic factors.</title>
        <authorList>
            <person name="Rouws L."/>
            <person name="Barauna A."/>
            <person name="Beukes C."/>
            <person name="De Faria S.M."/>
            <person name="Gross E."/>
            <person name="Dos Reis Junior F.B."/>
            <person name="Simon M."/>
            <person name="Maluk M."/>
            <person name="Odee D.W."/>
            <person name="Kenicer G."/>
            <person name="Young J.P.W."/>
            <person name="Reis V.M."/>
            <person name="Zilli J."/>
            <person name="James E.K."/>
        </authorList>
    </citation>
    <scope>NUCLEOTIDE SEQUENCE [LARGE SCALE GENOMIC DNA]</scope>
    <source>
        <strain evidence="1 2">JPY77</strain>
    </source>
</reference>
<name>A0ABU9QCM1_9BURK</name>
<accession>A0ABU9QCM1</accession>
<protein>
    <submittedName>
        <fullName evidence="1">Uncharacterized protein</fullName>
    </submittedName>
</protein>
<sequence length="181" mass="19617">MSIKHTFRTQTCQCHANYGRLQWAAQQIQSPQRAIFRTSVHEYIDGRTRIDGDAASFLRALFRDSRAYSGGVVLIYHRGVPIEPSVEKSGNTFVAHVSIIEEDGEATSLGNLGHFANRQSAVAFAIRCGAAFVDEAPMPKPPCGKSPARAGKTVSLKRTASATLKVDASDAELSLQTQLPS</sequence>
<organism evidence="1 2">
    <name type="scientific">Paraburkholderia sabiae</name>
    <dbReference type="NCBI Taxonomy" id="273251"/>
    <lineage>
        <taxon>Bacteria</taxon>
        <taxon>Pseudomonadati</taxon>
        <taxon>Pseudomonadota</taxon>
        <taxon>Betaproteobacteria</taxon>
        <taxon>Burkholderiales</taxon>
        <taxon>Burkholderiaceae</taxon>
        <taxon>Paraburkholderia</taxon>
    </lineage>
</organism>
<dbReference type="EMBL" id="JAZHGC010000012">
    <property type="protein sequence ID" value="MEM5287151.1"/>
    <property type="molecule type" value="Genomic_DNA"/>
</dbReference>
<keyword evidence="2" id="KW-1185">Reference proteome</keyword>